<gene>
    <name evidence="1" type="ORF">AAU01_35900</name>
</gene>
<dbReference type="Proteomes" id="UP000317715">
    <property type="component" value="Unassembled WGS sequence"/>
</dbReference>
<reference evidence="1 2" key="1">
    <citation type="submission" date="2019-06" db="EMBL/GenBank/DDBJ databases">
        <title>Whole genome shotgun sequence of Paenarthrobacter aurescens NBRC 12136.</title>
        <authorList>
            <person name="Hosoyama A."/>
            <person name="Uohara A."/>
            <person name="Ohji S."/>
            <person name="Ichikawa N."/>
        </authorList>
    </citation>
    <scope>NUCLEOTIDE SEQUENCE [LARGE SCALE GENOMIC DNA]</scope>
    <source>
        <strain evidence="1 2">NBRC 12136</strain>
    </source>
</reference>
<comment type="caution">
    <text evidence="1">The sequence shown here is derived from an EMBL/GenBank/DDBJ whole genome shotgun (WGS) entry which is preliminary data.</text>
</comment>
<evidence type="ECO:0000313" key="2">
    <source>
        <dbReference type="Proteomes" id="UP000317715"/>
    </source>
</evidence>
<sequence>MGDAIACGHDVQLAWLDNHIAAYAIAVPDRSFQGPGDGLKAAMGVGEYAHGHTIRAEAIQEAPGAHGGQSPLGKRADHVHGAHTAQGNLALGPQLNTGTLTFRGRGADFLCGGSIKIGHAIITCA</sequence>
<dbReference type="AntiFam" id="ANF00117">
    <property type="entry name" value="Shadow ORF (opposite PRN2)"/>
</dbReference>
<evidence type="ECO:0000313" key="1">
    <source>
        <dbReference type="EMBL" id="GEB20835.1"/>
    </source>
</evidence>
<proteinExistence type="predicted"/>
<keyword evidence="2" id="KW-1185">Reference proteome</keyword>
<organism evidence="1 2">
    <name type="scientific">Paenarthrobacter aurescens</name>
    <name type="common">Arthrobacter aurescens</name>
    <dbReference type="NCBI Taxonomy" id="43663"/>
    <lineage>
        <taxon>Bacteria</taxon>
        <taxon>Bacillati</taxon>
        <taxon>Actinomycetota</taxon>
        <taxon>Actinomycetes</taxon>
        <taxon>Micrococcales</taxon>
        <taxon>Micrococcaceae</taxon>
        <taxon>Paenarthrobacter</taxon>
    </lineage>
</organism>
<name>A0A4Y3NK60_PAEAU</name>
<dbReference type="EMBL" id="BJMD01000027">
    <property type="protein sequence ID" value="GEB20835.1"/>
    <property type="molecule type" value="Genomic_DNA"/>
</dbReference>
<accession>A0A4Y3NK60</accession>
<protein>
    <submittedName>
        <fullName evidence="1">Uncharacterized protein</fullName>
    </submittedName>
</protein>
<dbReference type="AlphaFoldDB" id="A0A4Y3NK60"/>